<feature type="transmembrane region" description="Helical" evidence="6">
    <location>
        <begin position="179"/>
        <end position="200"/>
    </location>
</feature>
<dbReference type="EMBL" id="JAQMWT010000141">
    <property type="protein sequence ID" value="KAJ8609350.1"/>
    <property type="molecule type" value="Genomic_DNA"/>
</dbReference>
<proteinExistence type="predicted"/>
<dbReference type="InterPro" id="IPR005828">
    <property type="entry name" value="MFS_sugar_transport-like"/>
</dbReference>
<dbReference type="InterPro" id="IPR036259">
    <property type="entry name" value="MFS_trans_sf"/>
</dbReference>
<dbReference type="SUPFAM" id="SSF103473">
    <property type="entry name" value="MFS general substrate transporter"/>
    <property type="match status" value="1"/>
</dbReference>
<evidence type="ECO:0000256" key="6">
    <source>
        <dbReference type="SAM" id="Phobius"/>
    </source>
</evidence>
<comment type="caution">
    <text evidence="8">The sequence shown here is derived from an EMBL/GenBank/DDBJ whole genome shotgun (WGS) entry which is preliminary data.</text>
</comment>
<dbReference type="GO" id="GO:0022857">
    <property type="term" value="F:transmembrane transporter activity"/>
    <property type="evidence" value="ECO:0007669"/>
    <property type="project" value="InterPro"/>
</dbReference>
<keyword evidence="2" id="KW-0813">Transport</keyword>
<comment type="subcellular location">
    <subcellularLocation>
        <location evidence="1">Membrane</location>
        <topology evidence="1">Multi-pass membrane protein</topology>
    </subcellularLocation>
</comment>
<keyword evidence="9" id="KW-1185">Reference proteome</keyword>
<evidence type="ECO:0000256" key="4">
    <source>
        <dbReference type="ARBA" id="ARBA00022989"/>
    </source>
</evidence>
<keyword evidence="4 6" id="KW-1133">Transmembrane helix</keyword>
<feature type="transmembrane region" description="Helical" evidence="6">
    <location>
        <begin position="206"/>
        <end position="226"/>
    </location>
</feature>
<evidence type="ECO:0000256" key="1">
    <source>
        <dbReference type="ARBA" id="ARBA00004141"/>
    </source>
</evidence>
<gene>
    <name evidence="8" type="ORF">CTAYLR_009285</name>
</gene>
<feature type="transmembrane region" description="Helical" evidence="6">
    <location>
        <begin position="287"/>
        <end position="307"/>
    </location>
</feature>
<evidence type="ECO:0000313" key="9">
    <source>
        <dbReference type="Proteomes" id="UP001230188"/>
    </source>
</evidence>
<protein>
    <recommendedName>
        <fullName evidence="7">Major facilitator superfamily (MFS) profile domain-containing protein</fullName>
    </recommendedName>
</protein>
<feature type="transmembrane region" description="Helical" evidence="6">
    <location>
        <begin position="55"/>
        <end position="77"/>
    </location>
</feature>
<feature type="transmembrane region" description="Helical" evidence="6">
    <location>
        <begin position="146"/>
        <end position="167"/>
    </location>
</feature>
<keyword evidence="3 6" id="KW-0812">Transmembrane</keyword>
<dbReference type="Gene3D" id="1.20.1250.20">
    <property type="entry name" value="MFS general substrate transporter like domains"/>
    <property type="match status" value="1"/>
</dbReference>
<dbReference type="PANTHER" id="PTHR23511">
    <property type="entry name" value="SYNAPTIC VESICLE GLYCOPROTEIN 2"/>
    <property type="match status" value="1"/>
</dbReference>
<dbReference type="Proteomes" id="UP001230188">
    <property type="component" value="Unassembled WGS sequence"/>
</dbReference>
<evidence type="ECO:0000256" key="3">
    <source>
        <dbReference type="ARBA" id="ARBA00022692"/>
    </source>
</evidence>
<keyword evidence="5 6" id="KW-0472">Membrane</keyword>
<evidence type="ECO:0000256" key="5">
    <source>
        <dbReference type="ARBA" id="ARBA00023136"/>
    </source>
</evidence>
<dbReference type="PROSITE" id="PS50850">
    <property type="entry name" value="MFS"/>
    <property type="match status" value="1"/>
</dbReference>
<feature type="transmembrane region" description="Helical" evidence="6">
    <location>
        <begin position="89"/>
        <end position="109"/>
    </location>
</feature>
<name>A0AAD7XPV9_9STRA</name>
<evidence type="ECO:0000313" key="8">
    <source>
        <dbReference type="EMBL" id="KAJ8609350.1"/>
    </source>
</evidence>
<dbReference type="InterPro" id="IPR020846">
    <property type="entry name" value="MFS_dom"/>
</dbReference>
<evidence type="ECO:0000259" key="7">
    <source>
        <dbReference type="PROSITE" id="PS50850"/>
    </source>
</evidence>
<dbReference type="InterPro" id="IPR005829">
    <property type="entry name" value="Sugar_transporter_CS"/>
</dbReference>
<feature type="transmembrane region" description="Helical" evidence="6">
    <location>
        <begin position="435"/>
        <end position="456"/>
    </location>
</feature>
<feature type="transmembrane region" description="Helical" evidence="6">
    <location>
        <begin position="121"/>
        <end position="140"/>
    </location>
</feature>
<accession>A0AAD7XPV9</accession>
<dbReference type="AlphaFoldDB" id="A0AAD7XPV9"/>
<organism evidence="8 9">
    <name type="scientific">Chrysophaeum taylorii</name>
    <dbReference type="NCBI Taxonomy" id="2483200"/>
    <lineage>
        <taxon>Eukaryota</taxon>
        <taxon>Sar</taxon>
        <taxon>Stramenopiles</taxon>
        <taxon>Ochrophyta</taxon>
        <taxon>Pelagophyceae</taxon>
        <taxon>Pelagomonadales</taxon>
        <taxon>Pelagomonadaceae</taxon>
        <taxon>Chrysophaeum</taxon>
    </lineage>
</organism>
<dbReference type="GO" id="GO:0016020">
    <property type="term" value="C:membrane"/>
    <property type="evidence" value="ECO:0007669"/>
    <property type="project" value="UniProtKB-SubCell"/>
</dbReference>
<feature type="domain" description="Major facilitator superfamily (MFS) profile" evidence="7">
    <location>
        <begin position="55"/>
        <end position="461"/>
    </location>
</feature>
<evidence type="ECO:0000256" key="2">
    <source>
        <dbReference type="ARBA" id="ARBA00022448"/>
    </source>
</evidence>
<dbReference type="PANTHER" id="PTHR23511:SF5">
    <property type="entry name" value="MAJOR FACILITATOR-TYPE TRANSPORTER HXNZ-RELATED"/>
    <property type="match status" value="1"/>
</dbReference>
<feature type="transmembrane region" description="Helical" evidence="6">
    <location>
        <begin position="319"/>
        <end position="341"/>
    </location>
</feature>
<dbReference type="PROSITE" id="PS00216">
    <property type="entry name" value="SUGAR_TRANSPORT_1"/>
    <property type="match status" value="1"/>
</dbReference>
<dbReference type="Pfam" id="PF00083">
    <property type="entry name" value="Sugar_tr"/>
    <property type="match status" value="1"/>
</dbReference>
<sequence length="465" mass="48936">MMEDSGAAAECAREDGIAMNPIHGPYGHVAQEESRSIDVEEAISRIGYGWYQKRLMFLSAALWMADSMEVSLLSFLYSCVGASLNLTPVRAASIVSIVFAGELVGSAVAGPAADALGRKPASLAAAGVVAVAGIATAAAPSFAVFVVLRGIVGVGVGALAVPFDLAAEFLPNDSRGKNLTLLEFAWAGGAMYATAASWATGRNWRLLVLACALPFVFAFLAATLFLDESPVWLVSRGKTAEAQSVVAKVAKVNGSTTATYAFKQVPTKAAAASWTRLWAKDLRTKTFLVWVVWIGFGLDFYGISLLVTKLFDRQGADCAFRYPFILLVTTSEIAGAAALLFSIDRLGRVKAQAIPYVVAASSLVPILFFLDTTWVVFSCLYLALGAQMMASSAAWVHVPELFPTDVRSTAHSFALAVSRLSAFASSYVVDSTLPLPFVVLVLAAAALASALASLALPETLGAHLA</sequence>
<dbReference type="CDD" id="cd17316">
    <property type="entry name" value="MFS_SV2_like"/>
    <property type="match status" value="1"/>
</dbReference>
<reference evidence="8" key="1">
    <citation type="submission" date="2023-01" db="EMBL/GenBank/DDBJ databases">
        <title>Metagenome sequencing of chrysophaentin producing Chrysophaeum taylorii.</title>
        <authorList>
            <person name="Davison J."/>
            <person name="Bewley C."/>
        </authorList>
    </citation>
    <scope>NUCLEOTIDE SEQUENCE</scope>
    <source>
        <strain evidence="8">NIES-1699</strain>
    </source>
</reference>